<dbReference type="Gene3D" id="2.40.50.140">
    <property type="entry name" value="Nucleic acid-binding proteins"/>
    <property type="match status" value="1"/>
</dbReference>
<organism evidence="9 10">
    <name type="scientific">Lysinibacillus irui</name>
    <dbReference type="NCBI Taxonomy" id="2998077"/>
    <lineage>
        <taxon>Bacteria</taxon>
        <taxon>Bacillati</taxon>
        <taxon>Bacillota</taxon>
        <taxon>Bacilli</taxon>
        <taxon>Bacillales</taxon>
        <taxon>Bacillaceae</taxon>
        <taxon>Lysinibacillus</taxon>
    </lineage>
</organism>
<dbReference type="GO" id="GO:0005524">
    <property type="term" value="F:ATP binding"/>
    <property type="evidence" value="ECO:0007669"/>
    <property type="project" value="UniProtKB-KW"/>
</dbReference>
<evidence type="ECO:0000256" key="3">
    <source>
        <dbReference type="ARBA" id="ARBA00022840"/>
    </source>
</evidence>
<dbReference type="InterPro" id="IPR050093">
    <property type="entry name" value="ABC_SmlMolc_Importer"/>
</dbReference>
<reference evidence="9" key="1">
    <citation type="submission" date="2022-11" db="EMBL/GenBank/DDBJ databases">
        <title>Lysinibacillus irui.</title>
        <authorList>
            <person name="Akintayo S.O."/>
        </authorList>
    </citation>
    <scope>NUCLEOTIDE SEQUENCE</scope>
    <source>
        <strain evidence="9">IRB4-01</strain>
        <plasmid evidence="9">unnamed</plasmid>
    </source>
</reference>
<dbReference type="EMBL" id="CP113528">
    <property type="protein sequence ID" value="WDV09360.1"/>
    <property type="molecule type" value="Genomic_DNA"/>
</dbReference>
<evidence type="ECO:0000313" key="9">
    <source>
        <dbReference type="EMBL" id="WDV09360.1"/>
    </source>
</evidence>
<dbReference type="Gene3D" id="2.40.50.100">
    <property type="match status" value="1"/>
</dbReference>
<keyword evidence="1" id="KW-0813">Transport</keyword>
<comment type="subunit">
    <text evidence="5">The complex is composed of two ATP-binding proteins (OpuCA), two transmembrane proteins (OpuCB and OpuCD) and a solute-binding protein (OpuCC).</text>
</comment>
<evidence type="ECO:0000256" key="2">
    <source>
        <dbReference type="ARBA" id="ARBA00022741"/>
    </source>
</evidence>
<dbReference type="PROSITE" id="PS00211">
    <property type="entry name" value="ABC_TRANSPORTER_1"/>
    <property type="match status" value="1"/>
</dbReference>
<dbReference type="Gene3D" id="3.40.50.300">
    <property type="entry name" value="P-loop containing nucleotide triphosphate hydrolases"/>
    <property type="match status" value="1"/>
</dbReference>
<name>A0AAJ5RR05_9BACI</name>
<dbReference type="PANTHER" id="PTHR42781:SF4">
    <property type="entry name" value="SPERMIDINE_PUTRESCINE IMPORT ATP-BINDING PROTEIN POTA"/>
    <property type="match status" value="1"/>
</dbReference>
<protein>
    <recommendedName>
        <fullName evidence="7">Carnitine transport ATP-binding protein OpuCA</fullName>
        <ecNumber evidence="6">7.6.2.9</ecNumber>
    </recommendedName>
</protein>
<dbReference type="GO" id="GO:0015418">
    <property type="term" value="F:ABC-type quaternary ammonium compound transporting activity"/>
    <property type="evidence" value="ECO:0007669"/>
    <property type="project" value="UniProtKB-EC"/>
</dbReference>
<dbReference type="InterPro" id="IPR003439">
    <property type="entry name" value="ABC_transporter-like_ATP-bd"/>
</dbReference>
<dbReference type="SUPFAM" id="SSF52540">
    <property type="entry name" value="P-loop containing nucleoside triphosphate hydrolases"/>
    <property type="match status" value="1"/>
</dbReference>
<dbReference type="Proteomes" id="UP001219585">
    <property type="component" value="Plasmid unnamed"/>
</dbReference>
<proteinExistence type="predicted"/>
<dbReference type="RefSeq" id="WP_274797573.1">
    <property type="nucleotide sequence ID" value="NZ_CP113528.1"/>
</dbReference>
<accession>A0AAJ5RR05</accession>
<dbReference type="PROSITE" id="PS50893">
    <property type="entry name" value="ABC_TRANSPORTER_2"/>
    <property type="match status" value="1"/>
</dbReference>
<evidence type="ECO:0000256" key="5">
    <source>
        <dbReference type="ARBA" id="ARBA00063934"/>
    </source>
</evidence>
<evidence type="ECO:0000256" key="7">
    <source>
        <dbReference type="ARBA" id="ARBA00070305"/>
    </source>
</evidence>
<dbReference type="InterPro" id="IPR017871">
    <property type="entry name" value="ABC_transporter-like_CS"/>
</dbReference>
<dbReference type="InterPro" id="IPR003593">
    <property type="entry name" value="AAA+_ATPase"/>
</dbReference>
<sequence length="360" mass="41179">MTNMIEIKSVTKRFGNFTAIENLNLSIPKGQFITLLGPSGCGKTTLMRMIAGFYEIDGGEICINGKCVNHLPVHKRNTPLVFQDYALFPHLTVEENVAYGLKIKRFTKSEMKEKIQQMLDMFGLVGLEHRYPRELSGGQQQRVAFARALVQGQEVLLMDEPLSNLDTKMRVEVRNELREMQQKTNITAIFVTHDQEEALSLSDKIAVFNKGEICQFGTPWEIYNTPANKFVADFVGVANFYEVKITAIDDQLHIRTTTDIITMPKRSNNWSVGEKVSLMIRPEQMTLHKDRQQQHQGTLHLKGQICKHSFLGSSVRYTVQIEGQKWLIDDVAPTQFYEGEVYITLNTDRIHVMKHEEKAI</sequence>
<dbReference type="FunFam" id="3.40.50.300:FF:000425">
    <property type="entry name" value="Probable ABC transporter, ATP-binding subunit"/>
    <property type="match status" value="1"/>
</dbReference>
<feature type="domain" description="ABC transporter" evidence="8">
    <location>
        <begin position="5"/>
        <end position="235"/>
    </location>
</feature>
<dbReference type="SMART" id="SM00382">
    <property type="entry name" value="AAA"/>
    <property type="match status" value="1"/>
</dbReference>
<dbReference type="Pfam" id="PF08402">
    <property type="entry name" value="TOBE_2"/>
    <property type="match status" value="1"/>
</dbReference>
<evidence type="ECO:0000259" key="8">
    <source>
        <dbReference type="PROSITE" id="PS50893"/>
    </source>
</evidence>
<dbReference type="GO" id="GO:0016887">
    <property type="term" value="F:ATP hydrolysis activity"/>
    <property type="evidence" value="ECO:0007669"/>
    <property type="project" value="InterPro"/>
</dbReference>
<dbReference type="GO" id="GO:0043190">
    <property type="term" value="C:ATP-binding cassette (ABC) transporter complex"/>
    <property type="evidence" value="ECO:0007669"/>
    <property type="project" value="InterPro"/>
</dbReference>
<evidence type="ECO:0000256" key="1">
    <source>
        <dbReference type="ARBA" id="ARBA00022448"/>
    </source>
</evidence>
<keyword evidence="9" id="KW-0614">Plasmid</keyword>
<geneLocation type="plasmid" evidence="9 10">
    <name>unnamed</name>
</geneLocation>
<keyword evidence="2" id="KW-0547">Nucleotide-binding</keyword>
<dbReference type="KEGG" id="liu:OU989_22855"/>
<dbReference type="AlphaFoldDB" id="A0AAJ5RR05"/>
<dbReference type="InterPro" id="IPR012340">
    <property type="entry name" value="NA-bd_OB-fold"/>
</dbReference>
<dbReference type="InterPro" id="IPR008995">
    <property type="entry name" value="Mo/tungstate-bd_C_term_dom"/>
</dbReference>
<gene>
    <name evidence="9" type="ORF">OU989_22855</name>
</gene>
<dbReference type="PANTHER" id="PTHR42781">
    <property type="entry name" value="SPERMIDINE/PUTRESCINE IMPORT ATP-BINDING PROTEIN POTA"/>
    <property type="match status" value="1"/>
</dbReference>
<dbReference type="SUPFAM" id="SSF50331">
    <property type="entry name" value="MOP-like"/>
    <property type="match status" value="1"/>
</dbReference>
<evidence type="ECO:0000256" key="6">
    <source>
        <dbReference type="ARBA" id="ARBA00066388"/>
    </source>
</evidence>
<comment type="catalytic activity">
    <reaction evidence="4">
        <text>a quaternary ammonium(out) + ATP + H2O = a quaternary ammonium(in) + ADP + phosphate + H(+)</text>
        <dbReference type="Rhea" id="RHEA:11036"/>
        <dbReference type="ChEBI" id="CHEBI:15377"/>
        <dbReference type="ChEBI" id="CHEBI:15378"/>
        <dbReference type="ChEBI" id="CHEBI:30616"/>
        <dbReference type="ChEBI" id="CHEBI:35267"/>
        <dbReference type="ChEBI" id="CHEBI:43474"/>
        <dbReference type="ChEBI" id="CHEBI:456216"/>
        <dbReference type="EC" id="7.6.2.9"/>
    </reaction>
</comment>
<evidence type="ECO:0000256" key="4">
    <source>
        <dbReference type="ARBA" id="ARBA00052482"/>
    </source>
</evidence>
<dbReference type="Pfam" id="PF00005">
    <property type="entry name" value="ABC_tran"/>
    <property type="match status" value="1"/>
</dbReference>
<keyword evidence="3 9" id="KW-0067">ATP-binding</keyword>
<dbReference type="InterPro" id="IPR027417">
    <property type="entry name" value="P-loop_NTPase"/>
</dbReference>
<dbReference type="InterPro" id="IPR013611">
    <property type="entry name" value="Transp-assoc_OB_typ2"/>
</dbReference>
<evidence type="ECO:0000313" key="10">
    <source>
        <dbReference type="Proteomes" id="UP001219585"/>
    </source>
</evidence>
<dbReference type="EC" id="7.6.2.9" evidence="6"/>